<evidence type="ECO:0008006" key="2">
    <source>
        <dbReference type="Google" id="ProtNLM"/>
    </source>
</evidence>
<dbReference type="GO" id="GO:0003824">
    <property type="term" value="F:catalytic activity"/>
    <property type="evidence" value="ECO:0007669"/>
    <property type="project" value="InterPro"/>
</dbReference>
<dbReference type="EMBL" id="UINC01001133">
    <property type="protein sequence ID" value="SUZ71785.1"/>
    <property type="molecule type" value="Genomic_DNA"/>
</dbReference>
<dbReference type="InterPro" id="IPR050509">
    <property type="entry name" value="CoA-transferase_III"/>
</dbReference>
<dbReference type="InterPro" id="IPR023606">
    <property type="entry name" value="CoA-Trfase_III_dom_1_sf"/>
</dbReference>
<dbReference type="SUPFAM" id="SSF89796">
    <property type="entry name" value="CoA-transferase family III (CaiB/BaiF)"/>
    <property type="match status" value="1"/>
</dbReference>
<proteinExistence type="predicted"/>
<dbReference type="Pfam" id="PF02515">
    <property type="entry name" value="CoA_transf_3"/>
    <property type="match status" value="1"/>
</dbReference>
<name>A0A381PXK8_9ZZZZ</name>
<sequence>MVTAPLAGLSVVEGTAFVAAPTGGMALAQLGADVIRFDQVGGGIDHGRWPLTADGVSLYWNGLNRGKRSLAVDLRDPEVNDLLAELVARAGNFLTNFPARGWMAYEELRARREDLVMVAVTGSHDGTTALDYTVNCAVGYPDLTGHPDDPRPVNNVVPAWDLVCGQMAALGLVSADRHRMRTGEGQLVTIALSDVAMAAVGSLGNLAEVQVNGQEREGVGNAIYGAFGRDFATADGRRIMAVAITARQWAALQEATGTTEAVADLAAELGVDFADEGARFRATDRLCDVLAPWFVARTLNEASIALDAHGVCWGPYRTVTQMLAEDPRCSTANPLFTELDQPRVGTHLVPGSPLAFGGQETVDRGAAVAPVLGQHTEEILTLELGLSAAEVARLVDRGAVAVAG</sequence>
<protein>
    <recommendedName>
        <fullName evidence="2">2-methylfumaryl-CoA isomerase</fullName>
    </recommendedName>
</protein>
<organism evidence="1">
    <name type="scientific">marine metagenome</name>
    <dbReference type="NCBI Taxonomy" id="408172"/>
    <lineage>
        <taxon>unclassified sequences</taxon>
        <taxon>metagenomes</taxon>
        <taxon>ecological metagenomes</taxon>
    </lineage>
</organism>
<reference evidence="1" key="1">
    <citation type="submission" date="2018-05" db="EMBL/GenBank/DDBJ databases">
        <authorList>
            <person name="Lanie J.A."/>
            <person name="Ng W.-L."/>
            <person name="Kazmierczak K.M."/>
            <person name="Andrzejewski T.M."/>
            <person name="Davidsen T.M."/>
            <person name="Wayne K.J."/>
            <person name="Tettelin H."/>
            <person name="Glass J.I."/>
            <person name="Rusch D."/>
            <person name="Podicherti R."/>
            <person name="Tsui H.-C.T."/>
            <person name="Winkler M.E."/>
        </authorList>
    </citation>
    <scope>NUCLEOTIDE SEQUENCE</scope>
</reference>
<gene>
    <name evidence="1" type="ORF">METZ01_LOCUS24639</name>
</gene>
<dbReference type="AlphaFoldDB" id="A0A381PXK8"/>
<dbReference type="InterPro" id="IPR003673">
    <property type="entry name" value="CoA-Trfase_fam_III"/>
</dbReference>
<dbReference type="InterPro" id="IPR044855">
    <property type="entry name" value="CoA-Trfase_III_dom3_sf"/>
</dbReference>
<dbReference type="PANTHER" id="PTHR48228:SF5">
    <property type="entry name" value="ALPHA-METHYLACYL-COA RACEMASE"/>
    <property type="match status" value="1"/>
</dbReference>
<evidence type="ECO:0000313" key="1">
    <source>
        <dbReference type="EMBL" id="SUZ71785.1"/>
    </source>
</evidence>
<dbReference type="Gene3D" id="3.30.1540.10">
    <property type="entry name" value="formyl-coa transferase, domain 3"/>
    <property type="match status" value="1"/>
</dbReference>
<accession>A0A381PXK8</accession>
<dbReference type="PANTHER" id="PTHR48228">
    <property type="entry name" value="SUCCINYL-COA--D-CITRAMALATE COA-TRANSFERASE"/>
    <property type="match status" value="1"/>
</dbReference>
<dbReference type="Gene3D" id="3.40.50.10540">
    <property type="entry name" value="Crotonobetainyl-coa:carnitine coa-transferase, domain 1"/>
    <property type="match status" value="1"/>
</dbReference>